<dbReference type="InterPro" id="IPR032720">
    <property type="entry name" value="Cys_rich_CWC"/>
</dbReference>
<dbReference type="Pfam" id="PF14375">
    <property type="entry name" value="Cys_rich_CWC"/>
    <property type="match status" value="1"/>
</dbReference>
<organism evidence="1 2">
    <name type="scientific">Lampropedia aestuarii</name>
    <dbReference type="NCBI Taxonomy" id="2562762"/>
    <lineage>
        <taxon>Bacteria</taxon>
        <taxon>Pseudomonadati</taxon>
        <taxon>Pseudomonadota</taxon>
        <taxon>Betaproteobacteria</taxon>
        <taxon>Burkholderiales</taxon>
        <taxon>Comamonadaceae</taxon>
        <taxon>Lampropedia</taxon>
    </lineage>
</organism>
<reference evidence="1 2" key="1">
    <citation type="submission" date="2019-04" db="EMBL/GenBank/DDBJ databases">
        <title>Lampropedia sp YIM MLB12 draf genome.</title>
        <authorList>
            <person name="Wang Y.-X."/>
        </authorList>
    </citation>
    <scope>NUCLEOTIDE SEQUENCE [LARGE SCALE GENOMIC DNA]</scope>
    <source>
        <strain evidence="1 2">YIM MLB12</strain>
    </source>
</reference>
<keyword evidence="2" id="KW-1185">Reference proteome</keyword>
<proteinExistence type="predicted"/>
<name>A0A4S5BRI2_9BURK</name>
<sequence length="84" mass="8204">MADTPNTASTQPSAVPDPASLCPLCGTANRCAISAGANPSSCWCMQTAIAPAALAQASAMRTAGTPASQCLCPTCGAVTDTSSK</sequence>
<evidence type="ECO:0008006" key="3">
    <source>
        <dbReference type="Google" id="ProtNLM"/>
    </source>
</evidence>
<dbReference type="AlphaFoldDB" id="A0A4S5BRI2"/>
<dbReference type="EMBL" id="SSWX01000004">
    <property type="protein sequence ID" value="THJ35180.1"/>
    <property type="molecule type" value="Genomic_DNA"/>
</dbReference>
<dbReference type="OrthoDB" id="8912324at2"/>
<comment type="caution">
    <text evidence="1">The sequence shown here is derived from an EMBL/GenBank/DDBJ whole genome shotgun (WGS) entry which is preliminary data.</text>
</comment>
<accession>A0A4S5BRI2</accession>
<protein>
    <recommendedName>
        <fullName evidence="3">Cysteine-rich CWC family protein</fullName>
    </recommendedName>
</protein>
<evidence type="ECO:0000313" key="2">
    <source>
        <dbReference type="Proteomes" id="UP000306236"/>
    </source>
</evidence>
<evidence type="ECO:0000313" key="1">
    <source>
        <dbReference type="EMBL" id="THJ35180.1"/>
    </source>
</evidence>
<dbReference type="Proteomes" id="UP000306236">
    <property type="component" value="Unassembled WGS sequence"/>
</dbReference>
<gene>
    <name evidence="1" type="ORF">E8K88_04055</name>
</gene>